<dbReference type="GO" id="GO:0003677">
    <property type="term" value="F:DNA binding"/>
    <property type="evidence" value="ECO:0007669"/>
    <property type="project" value="UniProtKB-KW"/>
</dbReference>
<dbReference type="SUPFAM" id="SSF52540">
    <property type="entry name" value="P-loop containing nucleoside triphosphate hydrolases"/>
    <property type="match status" value="1"/>
</dbReference>
<dbReference type="Pfam" id="PF17854">
    <property type="entry name" value="FtsK_alpha"/>
    <property type="match status" value="1"/>
</dbReference>
<gene>
    <name evidence="13" type="ORF">IAR63_16220</name>
</gene>
<evidence type="ECO:0000313" key="14">
    <source>
        <dbReference type="Proteomes" id="UP000516013"/>
    </source>
</evidence>
<evidence type="ECO:0000256" key="11">
    <source>
        <dbReference type="SAM" id="MobiDB-lite"/>
    </source>
</evidence>
<dbReference type="InterPro" id="IPR011604">
    <property type="entry name" value="PDDEXK-like_dom_sf"/>
</dbReference>
<dbReference type="GO" id="GO:0008408">
    <property type="term" value="F:3'-5' exonuclease activity"/>
    <property type="evidence" value="ECO:0007669"/>
    <property type="project" value="InterPro"/>
</dbReference>
<dbReference type="AlphaFoldDB" id="A0A7H0EZY7"/>
<sequence>MHYLTDPAEIYQQISQLAKCKNLWLDTEIADWNTPYPRLSLIQVLANPTDLTGEFAYIFDVLDKPDVSTYFINQIMIDAQIQKVFHNADFDLKYLGKSLAKNVTCTFKLAKKITHRVLQTTNLKLKTLAVEMCHFCDVDKEGGTSDWGKRPLCEKQLKYAAMDTVYLAAVHRRLLEISDPDAVNSIFNNNFDNTTPTILHDMANPESENSSLTPTKLRLAFECPRIFYLNHRFNDKSLFIPEGLIGSIGNVFHKLADDFIDLLVNDPKFTTLFNLYPTEINLQELVLAIQQSFYEIVFFPYSQTQEESKSLALHQVWLGLTGLIKKFTELLISNRNYCHTRELIANTFIREDRVLEHDFNLPNGKRQLIRGKCDCLVFDFATSRFSVIEFKTYQPIDTSAQVAQVALYSYMLSERKKVPVNVAVYCVLPEFKEYKYTAEELGDNIHQVIPHKLLQMQNWLTWEPPQPNPPPMTSQSHLCQICPEKQKCQTFFAPKFDNYFNNYQINNREFNHQDSPNIEGENSDQTNKTQKNNPFNPDQIGFDLVKTLESFGIGVEYQGAILGPAFVRVKLKPHLGIKVNSLLKLSDDLRVQLGLERPPLIASQTGYVSVDVPRKDRQIARFEDYIQKNFLSPTAKLKIAFGVNIDGKLVEADLSDPNTCHFLVGGTTGSGKSEFLRSLLLSLLYRHSPEHLKIVLVDPKRVTFPEFEAIPWLYSPVVKDSDRAIKLMSELVTEMESRYQKFELAKCANITAYNQNCAQVLPRIVCIFDEYADFMVNKEIRTALEQSIKRLGAMARAAGIHLIIATQRPEATVVTPIIRSNLPGRIALRTSSAADSQIILGGKISQAADLLGKGDLVYLVGSELQRIQSLFAEKIQFP</sequence>
<dbReference type="Gene3D" id="3.30.980.40">
    <property type="match status" value="1"/>
</dbReference>
<keyword evidence="3 10" id="KW-0547">Nucleotide-binding</keyword>
<evidence type="ECO:0000256" key="10">
    <source>
        <dbReference type="PROSITE-ProRule" id="PRU00289"/>
    </source>
</evidence>
<protein>
    <submittedName>
        <fullName evidence="13">PD-(D/E)XK nuclease family protein</fullName>
    </submittedName>
</protein>
<organism evidence="13 14">
    <name type="scientific">Cylindrospermopsis curvispora GIHE-G1</name>
    <dbReference type="NCBI Taxonomy" id="2666332"/>
    <lineage>
        <taxon>Bacteria</taxon>
        <taxon>Bacillati</taxon>
        <taxon>Cyanobacteriota</taxon>
        <taxon>Cyanophyceae</taxon>
        <taxon>Nostocales</taxon>
        <taxon>Aphanizomenonaceae</taxon>
        <taxon>Cylindrospermopsis</taxon>
    </lineage>
</organism>
<dbReference type="PROSITE" id="PS50901">
    <property type="entry name" value="FTSK"/>
    <property type="match status" value="1"/>
</dbReference>
<dbReference type="GO" id="GO:0004386">
    <property type="term" value="F:helicase activity"/>
    <property type="evidence" value="ECO:0007669"/>
    <property type="project" value="UniProtKB-KW"/>
</dbReference>
<evidence type="ECO:0000256" key="6">
    <source>
        <dbReference type="ARBA" id="ARBA00022839"/>
    </source>
</evidence>
<comment type="similarity">
    <text evidence="1">Belongs to the FtsK/SpoIIIE/SftA family.</text>
</comment>
<feature type="domain" description="FtsK" evidence="12">
    <location>
        <begin position="647"/>
        <end position="837"/>
    </location>
</feature>
<dbReference type="Gene3D" id="3.40.50.300">
    <property type="entry name" value="P-loop containing nucleotide triphosphate hydrolases"/>
    <property type="match status" value="1"/>
</dbReference>
<dbReference type="InterPro" id="IPR036397">
    <property type="entry name" value="RNaseH_sf"/>
</dbReference>
<dbReference type="KEGG" id="ccur:IAR63_16220"/>
<evidence type="ECO:0000256" key="2">
    <source>
        <dbReference type="ARBA" id="ARBA00022722"/>
    </source>
</evidence>
<dbReference type="Gene3D" id="3.30.420.10">
    <property type="entry name" value="Ribonuclease H-like superfamily/Ribonuclease H"/>
    <property type="match status" value="1"/>
</dbReference>
<dbReference type="Pfam" id="PF01612">
    <property type="entry name" value="DNA_pol_A_exo1"/>
    <property type="match status" value="1"/>
</dbReference>
<keyword evidence="6" id="KW-0269">Exonuclease</keyword>
<evidence type="ECO:0000256" key="1">
    <source>
        <dbReference type="ARBA" id="ARBA00006474"/>
    </source>
</evidence>
<keyword evidence="7 10" id="KW-0067">ATP-binding</keyword>
<dbReference type="InterPro" id="IPR002543">
    <property type="entry name" value="FtsK_dom"/>
</dbReference>
<dbReference type="PANTHER" id="PTHR22683:SF41">
    <property type="entry name" value="DNA TRANSLOCASE FTSK"/>
    <property type="match status" value="1"/>
</dbReference>
<dbReference type="GO" id="GO:0005524">
    <property type="term" value="F:ATP binding"/>
    <property type="evidence" value="ECO:0007669"/>
    <property type="project" value="UniProtKB-UniRule"/>
</dbReference>
<dbReference type="Gene3D" id="3.90.320.10">
    <property type="match status" value="1"/>
</dbReference>
<proteinExistence type="inferred from homology"/>
<evidence type="ECO:0000256" key="7">
    <source>
        <dbReference type="ARBA" id="ARBA00022840"/>
    </source>
</evidence>
<dbReference type="SMART" id="SM00474">
    <property type="entry name" value="35EXOc"/>
    <property type="match status" value="1"/>
</dbReference>
<dbReference type="InterPro" id="IPR012337">
    <property type="entry name" value="RNaseH-like_sf"/>
</dbReference>
<evidence type="ECO:0000313" key="13">
    <source>
        <dbReference type="EMBL" id="QNP29353.1"/>
    </source>
</evidence>
<evidence type="ECO:0000256" key="8">
    <source>
        <dbReference type="ARBA" id="ARBA00023125"/>
    </source>
</evidence>
<dbReference type="EMBL" id="CP060822">
    <property type="protein sequence ID" value="QNP29353.1"/>
    <property type="molecule type" value="Genomic_DNA"/>
</dbReference>
<keyword evidence="2" id="KW-0540">Nuclease</keyword>
<accession>A0A7H0EZY7</accession>
<evidence type="ECO:0000256" key="5">
    <source>
        <dbReference type="ARBA" id="ARBA00022806"/>
    </source>
</evidence>
<dbReference type="InterPro" id="IPR002562">
    <property type="entry name" value="3'-5'_exonuclease_dom"/>
</dbReference>
<keyword evidence="8" id="KW-0238">DNA-binding</keyword>
<keyword evidence="4" id="KW-0227">DNA damage</keyword>
<dbReference type="InterPro" id="IPR050206">
    <property type="entry name" value="FtsK/SpoIIIE/SftA"/>
</dbReference>
<dbReference type="PANTHER" id="PTHR22683">
    <property type="entry name" value="SPORULATION PROTEIN RELATED"/>
    <property type="match status" value="1"/>
</dbReference>
<keyword evidence="5" id="KW-0347">Helicase</keyword>
<name>A0A7H0EZY7_9CYAN</name>
<keyword evidence="6" id="KW-0378">Hydrolase</keyword>
<dbReference type="InterPro" id="IPR027417">
    <property type="entry name" value="P-loop_NTPase"/>
</dbReference>
<dbReference type="RefSeq" id="WP_187705989.1">
    <property type="nucleotide sequence ID" value="NZ_CP060822.1"/>
</dbReference>
<evidence type="ECO:0000256" key="3">
    <source>
        <dbReference type="ARBA" id="ARBA00022741"/>
    </source>
</evidence>
<keyword evidence="9" id="KW-0234">DNA repair</keyword>
<keyword evidence="14" id="KW-1185">Reference proteome</keyword>
<evidence type="ECO:0000259" key="12">
    <source>
        <dbReference type="PROSITE" id="PS50901"/>
    </source>
</evidence>
<dbReference type="Proteomes" id="UP000516013">
    <property type="component" value="Chromosome"/>
</dbReference>
<dbReference type="Pfam" id="PF12705">
    <property type="entry name" value="PDDEXK_1"/>
    <property type="match status" value="1"/>
</dbReference>
<feature type="binding site" evidence="10">
    <location>
        <begin position="666"/>
        <end position="673"/>
    </location>
    <ligand>
        <name>ATP</name>
        <dbReference type="ChEBI" id="CHEBI:30616"/>
    </ligand>
</feature>
<evidence type="ECO:0000256" key="9">
    <source>
        <dbReference type="ARBA" id="ARBA00023204"/>
    </source>
</evidence>
<dbReference type="InterPro" id="IPR038726">
    <property type="entry name" value="PDDEXK_AddAB-type"/>
</dbReference>
<feature type="region of interest" description="Disordered" evidence="11">
    <location>
        <begin position="510"/>
        <end position="537"/>
    </location>
</feature>
<feature type="compositionally biased region" description="Polar residues" evidence="11">
    <location>
        <begin position="523"/>
        <end position="536"/>
    </location>
</feature>
<evidence type="ECO:0000256" key="4">
    <source>
        <dbReference type="ARBA" id="ARBA00022763"/>
    </source>
</evidence>
<dbReference type="InterPro" id="IPR041027">
    <property type="entry name" value="FtsK_alpha"/>
</dbReference>
<dbReference type="GO" id="GO:0006281">
    <property type="term" value="P:DNA repair"/>
    <property type="evidence" value="ECO:0007669"/>
    <property type="project" value="UniProtKB-KW"/>
</dbReference>
<reference evidence="13 14" key="1">
    <citation type="submission" date="2020-08" db="EMBL/GenBank/DDBJ databases">
        <title>Complete genome sequence of Raphidiopsis curvispora isolated from drinking water reservoir in South Korea.</title>
        <authorList>
            <person name="Jeong J."/>
        </authorList>
    </citation>
    <scope>NUCLEOTIDE SEQUENCE [LARGE SCALE GENOMIC DNA]</scope>
    <source>
        <strain evidence="13 14">GIHE-G1</strain>
    </source>
</reference>
<dbReference type="Pfam" id="PF01580">
    <property type="entry name" value="FtsK_SpoIIIE"/>
    <property type="match status" value="1"/>
</dbReference>
<dbReference type="SUPFAM" id="SSF53098">
    <property type="entry name" value="Ribonuclease H-like"/>
    <property type="match status" value="1"/>
</dbReference>